<keyword evidence="1" id="KW-1133">Transmembrane helix</keyword>
<organism evidence="3 4">
    <name type="scientific">Achromobacter piechaudii</name>
    <dbReference type="NCBI Taxonomy" id="72556"/>
    <lineage>
        <taxon>Bacteria</taxon>
        <taxon>Pseudomonadati</taxon>
        <taxon>Pseudomonadota</taxon>
        <taxon>Betaproteobacteria</taxon>
        <taxon>Burkholderiales</taxon>
        <taxon>Alcaligenaceae</taxon>
        <taxon>Achromobacter</taxon>
    </lineage>
</organism>
<dbReference type="Pfam" id="PF07811">
    <property type="entry name" value="TadE"/>
    <property type="match status" value="1"/>
</dbReference>
<feature type="domain" description="TadE-like" evidence="2">
    <location>
        <begin position="16"/>
        <end position="57"/>
    </location>
</feature>
<dbReference type="RefSeq" id="WP_175130043.1">
    <property type="nucleotide sequence ID" value="NZ_CADILD010000005.1"/>
</dbReference>
<proteinExistence type="predicted"/>
<keyword evidence="1" id="KW-0812">Transmembrane</keyword>
<evidence type="ECO:0000313" key="3">
    <source>
        <dbReference type="EMBL" id="CAB3922828.1"/>
    </source>
</evidence>
<evidence type="ECO:0000259" key="2">
    <source>
        <dbReference type="Pfam" id="PF07811"/>
    </source>
</evidence>
<name>A0A6S7EV14_9BURK</name>
<gene>
    <name evidence="3" type="ORF">LMG1861_05549</name>
</gene>
<keyword evidence="1" id="KW-0472">Membrane</keyword>
<feature type="transmembrane region" description="Helical" evidence="1">
    <location>
        <begin position="23"/>
        <end position="44"/>
    </location>
</feature>
<evidence type="ECO:0000313" key="4">
    <source>
        <dbReference type="Proteomes" id="UP000494105"/>
    </source>
</evidence>
<dbReference type="Proteomes" id="UP000494105">
    <property type="component" value="Unassembled WGS sequence"/>
</dbReference>
<protein>
    <recommendedName>
        <fullName evidence="2">TadE-like domain-containing protein</fullName>
    </recommendedName>
</protein>
<reference evidence="3 4" key="1">
    <citation type="submission" date="2020-04" db="EMBL/GenBank/DDBJ databases">
        <authorList>
            <person name="De Canck E."/>
        </authorList>
    </citation>
    <scope>NUCLEOTIDE SEQUENCE [LARGE SCALE GENOMIC DNA]</scope>
    <source>
        <strain evidence="3 4">LMG 1861</strain>
    </source>
</reference>
<dbReference type="InterPro" id="IPR012495">
    <property type="entry name" value="TadE-like_dom"/>
</dbReference>
<sequence length="211" mass="23136">MIPSSVCTNHVARQQGQAIVEALLVLPLMAVLIWGVTWVGGLQFSAQQLAHASRKAAMAGALGQHATPLHSFGAARQTRQMRDLDGVATPSLSRLQREWFGEGLRLMSVYAQSAHSSSAALRSPSITRHTHVAVGSGHALSDHDARHRIAKPSDGWRRAEQMSLAAAHRMAPQLQRTDRPWGRPALRTDWLSGWADVVPQGRLTPQQEQFR</sequence>
<dbReference type="EMBL" id="CADILD010000005">
    <property type="protein sequence ID" value="CAB3922828.1"/>
    <property type="molecule type" value="Genomic_DNA"/>
</dbReference>
<accession>A0A6S7EV14</accession>
<evidence type="ECO:0000256" key="1">
    <source>
        <dbReference type="SAM" id="Phobius"/>
    </source>
</evidence>
<dbReference type="AlphaFoldDB" id="A0A6S7EV14"/>